<accession>A0A7X1I4L8</accession>
<dbReference type="EMBL" id="JACMHY010000013">
    <property type="protein sequence ID" value="MBC2868699.1"/>
    <property type="molecule type" value="Genomic_DNA"/>
</dbReference>
<organism evidence="1 2">
    <name type="scientific">Streptomyces mexicanus</name>
    <dbReference type="NCBI Taxonomy" id="178566"/>
    <lineage>
        <taxon>Bacteria</taxon>
        <taxon>Bacillati</taxon>
        <taxon>Actinomycetota</taxon>
        <taxon>Actinomycetes</taxon>
        <taxon>Kitasatosporales</taxon>
        <taxon>Streptomycetaceae</taxon>
        <taxon>Streptomyces</taxon>
    </lineage>
</organism>
<keyword evidence="2" id="KW-1185">Reference proteome</keyword>
<dbReference type="Proteomes" id="UP000517694">
    <property type="component" value="Unassembled WGS sequence"/>
</dbReference>
<evidence type="ECO:0000313" key="1">
    <source>
        <dbReference type="EMBL" id="MBC2868699.1"/>
    </source>
</evidence>
<protein>
    <submittedName>
        <fullName evidence="1">Uncharacterized protein</fullName>
    </submittedName>
</protein>
<proteinExistence type="predicted"/>
<name>A0A7X1I4L8_9ACTN</name>
<reference evidence="1 2" key="1">
    <citation type="submission" date="2020-08" db="EMBL/GenBank/DDBJ databases">
        <title>Whole-Genome Sequence of French Clinical Streptomyces mexicanus Strain Q0842.</title>
        <authorList>
            <person name="Boxberger M."/>
            <person name="La Scola B."/>
        </authorList>
    </citation>
    <scope>NUCLEOTIDE SEQUENCE [LARGE SCALE GENOMIC DNA]</scope>
    <source>
        <strain evidence="1 2">Marseille-Q0842</strain>
    </source>
</reference>
<dbReference type="RefSeq" id="WP_159664907.1">
    <property type="nucleotide sequence ID" value="NZ_JACMHY010000013.1"/>
</dbReference>
<sequence length="97" mass="10381">MIGPPEHIVLLSLPMLSLMRAAHRLRGAALGVIGALIPESGNTLPPGRIQYTSEAPHVRGRLRLLGGMVRVNRPWLCCSPASPERSPACSPPRRSAS</sequence>
<comment type="caution">
    <text evidence="1">The sequence shown here is derived from an EMBL/GenBank/DDBJ whole genome shotgun (WGS) entry which is preliminary data.</text>
</comment>
<evidence type="ECO:0000313" key="2">
    <source>
        <dbReference type="Proteomes" id="UP000517694"/>
    </source>
</evidence>
<dbReference type="AlphaFoldDB" id="A0A7X1I4L8"/>
<gene>
    <name evidence="1" type="ORF">H1R13_28165</name>
</gene>